<dbReference type="PANTHER" id="PTHR43381:SF4">
    <property type="entry name" value="EUKARYOTIC TRANSLATION INITIATION FACTOR 5B"/>
    <property type="match status" value="1"/>
</dbReference>
<dbReference type="InterPro" id="IPR009000">
    <property type="entry name" value="Transl_B-barrel_sf"/>
</dbReference>
<dbReference type="PANTHER" id="PTHR43381">
    <property type="entry name" value="TRANSLATION INITIATION FACTOR IF-2-RELATED"/>
    <property type="match status" value="1"/>
</dbReference>
<evidence type="ECO:0000259" key="3">
    <source>
        <dbReference type="Pfam" id="PF14578"/>
    </source>
</evidence>
<evidence type="ECO:0000313" key="4">
    <source>
        <dbReference type="EMBL" id="ORY66692.1"/>
    </source>
</evidence>
<dbReference type="Proteomes" id="UP000193920">
    <property type="component" value="Unassembled WGS sequence"/>
</dbReference>
<keyword evidence="4" id="KW-0378">Hydrolase</keyword>
<protein>
    <submittedName>
        <fullName evidence="4">p-loop containing nucleoside triphosphate hydrolase protein</fullName>
    </submittedName>
</protein>
<dbReference type="GO" id="GO:0005739">
    <property type="term" value="C:mitochondrion"/>
    <property type="evidence" value="ECO:0007669"/>
    <property type="project" value="TreeGrafter"/>
</dbReference>
<reference evidence="4 5" key="1">
    <citation type="submission" date="2016-08" db="EMBL/GenBank/DDBJ databases">
        <title>A Parts List for Fungal Cellulosomes Revealed by Comparative Genomics.</title>
        <authorList>
            <consortium name="DOE Joint Genome Institute"/>
            <person name="Haitjema C.H."/>
            <person name="Gilmore S.P."/>
            <person name="Henske J.K."/>
            <person name="Solomon K.V."/>
            <person name="De Groot R."/>
            <person name="Kuo A."/>
            <person name="Mondo S.J."/>
            <person name="Salamov A.A."/>
            <person name="Labutti K."/>
            <person name="Zhao Z."/>
            <person name="Chiniquy J."/>
            <person name="Barry K."/>
            <person name="Brewer H.M."/>
            <person name="Purvine S.O."/>
            <person name="Wright A.T."/>
            <person name="Boxma B."/>
            <person name="Van Alen T."/>
            <person name="Hackstein J.H."/>
            <person name="Baker S.E."/>
            <person name="Grigoriev I.V."/>
            <person name="O'Malley M.A."/>
        </authorList>
    </citation>
    <scope>NUCLEOTIDE SEQUENCE [LARGE SCALE GENOMIC DNA]</scope>
    <source>
        <strain evidence="4 5">G1</strain>
    </source>
</reference>
<keyword evidence="5" id="KW-1185">Reference proteome</keyword>
<dbReference type="SUPFAM" id="SSF50447">
    <property type="entry name" value="Translation proteins"/>
    <property type="match status" value="1"/>
</dbReference>
<evidence type="ECO:0000256" key="2">
    <source>
        <dbReference type="ARBA" id="ARBA00023134"/>
    </source>
</evidence>
<dbReference type="Gene3D" id="3.40.50.300">
    <property type="entry name" value="P-loop containing nucleotide triphosphate hydrolases"/>
    <property type="match status" value="2"/>
</dbReference>
<dbReference type="Gene3D" id="2.40.30.10">
    <property type="entry name" value="Translation factors"/>
    <property type="match status" value="2"/>
</dbReference>
<keyword evidence="1" id="KW-0547">Nucleotide-binding</keyword>
<keyword evidence="2" id="KW-0342">GTP-binding</keyword>
<dbReference type="OrthoDB" id="4928at2759"/>
<organism evidence="4 5">
    <name type="scientific">Neocallimastix californiae</name>
    <dbReference type="NCBI Taxonomy" id="1754190"/>
    <lineage>
        <taxon>Eukaryota</taxon>
        <taxon>Fungi</taxon>
        <taxon>Fungi incertae sedis</taxon>
        <taxon>Chytridiomycota</taxon>
        <taxon>Chytridiomycota incertae sedis</taxon>
        <taxon>Neocallimastigomycetes</taxon>
        <taxon>Neocallimastigales</taxon>
        <taxon>Neocallimastigaceae</taxon>
        <taxon>Neocallimastix</taxon>
    </lineage>
</organism>
<dbReference type="InterPro" id="IPR015760">
    <property type="entry name" value="TIF_IF2"/>
</dbReference>
<evidence type="ECO:0000313" key="5">
    <source>
        <dbReference type="Proteomes" id="UP000193920"/>
    </source>
</evidence>
<dbReference type="EMBL" id="MCOG01000050">
    <property type="protein sequence ID" value="ORY66692.1"/>
    <property type="molecule type" value="Genomic_DNA"/>
</dbReference>
<dbReference type="InterPro" id="IPR029459">
    <property type="entry name" value="EFTU-type"/>
</dbReference>
<dbReference type="AlphaFoldDB" id="A0A1Y2E5A1"/>
<dbReference type="SUPFAM" id="SSF52540">
    <property type="entry name" value="P-loop containing nucleoside triphosphate hydrolases"/>
    <property type="match status" value="1"/>
</dbReference>
<gene>
    <name evidence="4" type="ORF">LY90DRAFT_667864</name>
</gene>
<sequence length="371" mass="41743">MEEALQARNENDLRSPICVILGHVDTSKTKLLDKIRQTNVQDGEVPGLLVIDTPGHESFTNLRSRGSSLCNIAKTPFVVALNKIDRIYDWKAIPDAPIQETLAHQPKHVIQEFEERVQQTIVPFNEQGLNTIFSYENKNFFKYVSLCPASAHTGEGVPDLLHLLIKLTQKRITNDLIYLSELECTVLEVKVIEGLGTTIDVILSNGKLHEGDRIVLCGLNWSNCYQCLTSLQNTWKKLQKLVVVIKLQSAVFPCILKIVPGCVFNKRNPVVIDVDVVESQLRIGTPLCAVNGEKEIVLIGKVIGIELNHKAKKVVHKGDPAVAIKIESLVYETPKMVGRHFFKKDQLYSRITRASIYILKSTFRNDVTREE</sequence>
<feature type="domain" description="Elongation factor Tu-type" evidence="3">
    <location>
        <begin position="253"/>
        <end position="348"/>
    </location>
</feature>
<evidence type="ECO:0000256" key="1">
    <source>
        <dbReference type="ARBA" id="ARBA00022741"/>
    </source>
</evidence>
<comment type="caution">
    <text evidence="4">The sequence shown here is derived from an EMBL/GenBank/DDBJ whole genome shotgun (WGS) entry which is preliminary data.</text>
</comment>
<dbReference type="GO" id="GO:0003743">
    <property type="term" value="F:translation initiation factor activity"/>
    <property type="evidence" value="ECO:0007669"/>
    <property type="project" value="TreeGrafter"/>
</dbReference>
<proteinExistence type="predicted"/>
<dbReference type="GO" id="GO:0005525">
    <property type="term" value="F:GTP binding"/>
    <property type="evidence" value="ECO:0007669"/>
    <property type="project" value="UniProtKB-KW"/>
</dbReference>
<dbReference type="InterPro" id="IPR027417">
    <property type="entry name" value="P-loop_NTPase"/>
</dbReference>
<dbReference type="STRING" id="1754190.A0A1Y2E5A1"/>
<name>A0A1Y2E5A1_9FUNG</name>
<accession>A0A1Y2E5A1</accession>
<dbReference type="Pfam" id="PF14578">
    <property type="entry name" value="GTP_EFTU_D4"/>
    <property type="match status" value="1"/>
</dbReference>
<dbReference type="GO" id="GO:0016787">
    <property type="term" value="F:hydrolase activity"/>
    <property type="evidence" value="ECO:0007669"/>
    <property type="project" value="UniProtKB-KW"/>
</dbReference>